<accession>A0A5J4L216</accession>
<evidence type="ECO:0008006" key="2">
    <source>
        <dbReference type="Google" id="ProtNLM"/>
    </source>
</evidence>
<organism evidence="1">
    <name type="scientific">hot springs metagenome</name>
    <dbReference type="NCBI Taxonomy" id="433727"/>
    <lineage>
        <taxon>unclassified sequences</taxon>
        <taxon>metagenomes</taxon>
        <taxon>ecological metagenomes</taxon>
    </lineage>
</organism>
<name>A0A5J4L216_9ZZZZ</name>
<sequence>MRKKVKKARKPEEKLKVRAVLVRFTNSDYQKFEEMADALQIPVAAVIRQYAIKGIASEQK</sequence>
<comment type="caution">
    <text evidence="1">The sequence shown here is derived from an EMBL/GenBank/DDBJ whole genome shotgun (WGS) entry which is preliminary data.</text>
</comment>
<gene>
    <name evidence="1" type="ORF">A45J_0570</name>
</gene>
<protein>
    <recommendedName>
        <fullName evidence="2">CopG family transcriptional regulator</fullName>
    </recommendedName>
</protein>
<dbReference type="EMBL" id="BLAB01000001">
    <property type="protein sequence ID" value="GER92841.1"/>
    <property type="molecule type" value="Genomic_DNA"/>
</dbReference>
<dbReference type="AlphaFoldDB" id="A0A5J4L216"/>
<evidence type="ECO:0000313" key="1">
    <source>
        <dbReference type="EMBL" id="GER92841.1"/>
    </source>
</evidence>
<reference evidence="1" key="1">
    <citation type="submission" date="2019-10" db="EMBL/GenBank/DDBJ databases">
        <title>Metagenomic sequencing of thiosulfate-disproportionating enrichment culture.</title>
        <authorList>
            <person name="Umezawa K."/>
            <person name="Kojima H."/>
            <person name="Fukui M."/>
        </authorList>
    </citation>
    <scope>NUCLEOTIDE SEQUENCE</scope>
    <source>
        <strain evidence="1">45J</strain>
    </source>
</reference>
<proteinExistence type="predicted"/>